<dbReference type="AlphaFoldDB" id="A0AAU7QYD1"/>
<proteinExistence type="predicted"/>
<organism evidence="2">
    <name type="scientific">Micromonospora sp. HUAS YX12</name>
    <dbReference type="NCBI Taxonomy" id="3156396"/>
    <lineage>
        <taxon>Bacteria</taxon>
        <taxon>Bacillati</taxon>
        <taxon>Actinomycetota</taxon>
        <taxon>Actinomycetes</taxon>
        <taxon>Micromonosporales</taxon>
        <taxon>Micromonosporaceae</taxon>
        <taxon>Micromonospora</taxon>
    </lineage>
</organism>
<accession>A0AAU7QYD1</accession>
<evidence type="ECO:0000313" key="2">
    <source>
        <dbReference type="EMBL" id="XBT80912.1"/>
    </source>
</evidence>
<sequence length="56" mass="5694">MTEPEEVPDDDTGAGGPIEAAPTANPSRVRVPPEGLKQHTPNEGEPAPGPPPGEEA</sequence>
<dbReference type="EMBL" id="CP157974">
    <property type="protein sequence ID" value="XBT80912.1"/>
    <property type="molecule type" value="Genomic_DNA"/>
</dbReference>
<name>A0AAU7QYD1_9ACTN</name>
<feature type="compositionally biased region" description="Acidic residues" evidence="1">
    <location>
        <begin position="1"/>
        <end position="12"/>
    </location>
</feature>
<feature type="compositionally biased region" description="Pro residues" evidence="1">
    <location>
        <begin position="47"/>
        <end position="56"/>
    </location>
</feature>
<protein>
    <submittedName>
        <fullName evidence="2">Uncharacterized protein</fullName>
    </submittedName>
</protein>
<evidence type="ECO:0000256" key="1">
    <source>
        <dbReference type="SAM" id="MobiDB-lite"/>
    </source>
</evidence>
<dbReference type="RefSeq" id="WP_349877345.1">
    <property type="nucleotide sequence ID" value="NZ_CP157974.1"/>
</dbReference>
<reference evidence="2" key="1">
    <citation type="submission" date="2024-06" db="EMBL/GenBank/DDBJ databases">
        <title>Micromonospora sp. strain HUAS YX12 genome sequences.</title>
        <authorList>
            <person name="Mo P."/>
        </authorList>
    </citation>
    <scope>NUCLEOTIDE SEQUENCE</scope>
    <source>
        <strain evidence="2">HUAS YX12</strain>
    </source>
</reference>
<feature type="region of interest" description="Disordered" evidence="1">
    <location>
        <begin position="1"/>
        <end position="56"/>
    </location>
</feature>
<gene>
    <name evidence="2" type="ORF">ABIH81_25150</name>
</gene>